<keyword evidence="13" id="KW-1185">Reference proteome</keyword>
<organism evidence="12 13">
    <name type="scientific">Clathrus columnatus</name>
    <dbReference type="NCBI Taxonomy" id="1419009"/>
    <lineage>
        <taxon>Eukaryota</taxon>
        <taxon>Fungi</taxon>
        <taxon>Dikarya</taxon>
        <taxon>Basidiomycota</taxon>
        <taxon>Agaricomycotina</taxon>
        <taxon>Agaricomycetes</taxon>
        <taxon>Phallomycetidae</taxon>
        <taxon>Phallales</taxon>
        <taxon>Clathraceae</taxon>
        <taxon>Clathrus</taxon>
    </lineage>
</organism>
<feature type="region of interest" description="Disordered" evidence="10">
    <location>
        <begin position="316"/>
        <end position="338"/>
    </location>
</feature>
<evidence type="ECO:0000256" key="6">
    <source>
        <dbReference type="ARBA" id="ARBA00023040"/>
    </source>
</evidence>
<keyword evidence="7 11" id="KW-0472">Membrane</keyword>
<evidence type="ECO:0000256" key="5">
    <source>
        <dbReference type="ARBA" id="ARBA00022989"/>
    </source>
</evidence>
<evidence type="ECO:0000256" key="8">
    <source>
        <dbReference type="ARBA" id="ARBA00023170"/>
    </source>
</evidence>
<feature type="transmembrane region" description="Helical" evidence="11">
    <location>
        <begin position="233"/>
        <end position="251"/>
    </location>
</feature>
<dbReference type="GO" id="GO:0005886">
    <property type="term" value="C:plasma membrane"/>
    <property type="evidence" value="ECO:0007669"/>
    <property type="project" value="TreeGrafter"/>
</dbReference>
<sequence>MQHLELPIVSFFCFFIVLSVLPSQIRASNIATIGLIAWLSILTLIRGVNSLIWAGNVAIKVSVWCDIATKLTIGFTFAVPAAVLCISTRLESMASTRNTHITISQKRTRQIFEFVMCFGLPALFMGLLSFLPGDNLNTLSVLSFYRFLRLRTEFALHLRNNNSSIIPSYYLRLLAMAVIINILATTINVYILIVTNGLNGGLLSWANAQSNWSFIAVYLTSTIPASLMTPVTLTWWIVPILCFIVFIFLGFNVKAWEDYRSAAHWVWSKVLTRKRRSSPLLPLTKTSLSHDSVFSTQAHKPWHEYLSPMTQTQSLQHISRPISRPNSSINTPSSNSTSDIHEVTLEIHPYAVLPERPSTADSRAARDSDNSRRLPEEIATSSEYQRPRLFTFPKKKQAQEVEVPLKTIASGP</sequence>
<gene>
    <name evidence="12" type="ORF">Clacol_003509</name>
</gene>
<proteinExistence type="inferred from homology"/>
<dbReference type="PANTHER" id="PTHR28097:SF1">
    <property type="entry name" value="PHEROMONE A FACTOR RECEPTOR"/>
    <property type="match status" value="1"/>
</dbReference>
<feature type="transmembrane region" description="Helical" evidence="11">
    <location>
        <begin position="205"/>
        <end position="227"/>
    </location>
</feature>
<keyword evidence="8" id="KW-0675">Receptor</keyword>
<feature type="transmembrane region" description="Helical" evidence="11">
    <location>
        <begin position="35"/>
        <end position="59"/>
    </location>
</feature>
<keyword evidence="3" id="KW-0589">Pheromone response</keyword>
<name>A0AAV5A3W4_9AGAM</name>
<dbReference type="EMBL" id="BPWL01000004">
    <property type="protein sequence ID" value="GJJ09287.1"/>
    <property type="molecule type" value="Genomic_DNA"/>
</dbReference>
<evidence type="ECO:0000256" key="2">
    <source>
        <dbReference type="ARBA" id="ARBA00011085"/>
    </source>
</evidence>
<feature type="transmembrane region" description="Helical" evidence="11">
    <location>
        <begin position="6"/>
        <end position="23"/>
    </location>
</feature>
<dbReference type="PANTHER" id="PTHR28097">
    <property type="entry name" value="PHEROMONE A FACTOR RECEPTOR"/>
    <property type="match status" value="1"/>
</dbReference>
<dbReference type="Pfam" id="PF02076">
    <property type="entry name" value="STE3"/>
    <property type="match status" value="2"/>
</dbReference>
<feature type="transmembrane region" description="Helical" evidence="11">
    <location>
        <begin position="169"/>
        <end position="193"/>
    </location>
</feature>
<comment type="subcellular location">
    <subcellularLocation>
        <location evidence="1">Membrane</location>
        <topology evidence="1">Multi-pass membrane protein</topology>
    </subcellularLocation>
</comment>
<evidence type="ECO:0000313" key="12">
    <source>
        <dbReference type="EMBL" id="GJJ09287.1"/>
    </source>
</evidence>
<evidence type="ECO:0000256" key="7">
    <source>
        <dbReference type="ARBA" id="ARBA00023136"/>
    </source>
</evidence>
<feature type="compositionally biased region" description="Low complexity" evidence="10">
    <location>
        <begin position="318"/>
        <end position="338"/>
    </location>
</feature>
<evidence type="ECO:0000256" key="3">
    <source>
        <dbReference type="ARBA" id="ARBA00022507"/>
    </source>
</evidence>
<protein>
    <recommendedName>
        <fullName evidence="14">Pheromone receptor</fullName>
    </recommendedName>
</protein>
<feature type="transmembrane region" description="Helical" evidence="11">
    <location>
        <begin position="111"/>
        <end position="131"/>
    </location>
</feature>
<keyword evidence="9" id="KW-0807">Transducer</keyword>
<dbReference type="InterPro" id="IPR001499">
    <property type="entry name" value="GPCR_STE3"/>
</dbReference>
<feature type="compositionally biased region" description="Basic and acidic residues" evidence="10">
    <location>
        <begin position="363"/>
        <end position="376"/>
    </location>
</feature>
<evidence type="ECO:0000256" key="4">
    <source>
        <dbReference type="ARBA" id="ARBA00022692"/>
    </source>
</evidence>
<accession>A0AAV5A3W4</accession>
<evidence type="ECO:0000313" key="13">
    <source>
        <dbReference type="Proteomes" id="UP001050691"/>
    </source>
</evidence>
<feature type="region of interest" description="Disordered" evidence="10">
    <location>
        <begin position="351"/>
        <end position="397"/>
    </location>
</feature>
<comment type="caution">
    <text evidence="12">The sequence shown here is derived from an EMBL/GenBank/DDBJ whole genome shotgun (WGS) entry which is preliminary data.</text>
</comment>
<dbReference type="GO" id="GO:0004932">
    <property type="term" value="F:mating-type factor pheromone receptor activity"/>
    <property type="evidence" value="ECO:0007669"/>
    <property type="project" value="InterPro"/>
</dbReference>
<keyword evidence="4 11" id="KW-0812">Transmembrane</keyword>
<keyword evidence="5 11" id="KW-1133">Transmembrane helix</keyword>
<dbReference type="PRINTS" id="PR00899">
    <property type="entry name" value="GPCRSTE3"/>
</dbReference>
<feature type="transmembrane region" description="Helical" evidence="11">
    <location>
        <begin position="71"/>
        <end position="90"/>
    </location>
</feature>
<evidence type="ECO:0000256" key="11">
    <source>
        <dbReference type="SAM" id="Phobius"/>
    </source>
</evidence>
<dbReference type="AlphaFoldDB" id="A0AAV5A3W4"/>
<dbReference type="GO" id="GO:0000750">
    <property type="term" value="P:pheromone-dependent signal transduction involved in conjugation with cellular fusion"/>
    <property type="evidence" value="ECO:0007669"/>
    <property type="project" value="TreeGrafter"/>
</dbReference>
<evidence type="ECO:0000256" key="1">
    <source>
        <dbReference type="ARBA" id="ARBA00004141"/>
    </source>
</evidence>
<evidence type="ECO:0000256" key="10">
    <source>
        <dbReference type="SAM" id="MobiDB-lite"/>
    </source>
</evidence>
<evidence type="ECO:0000256" key="9">
    <source>
        <dbReference type="ARBA" id="ARBA00023224"/>
    </source>
</evidence>
<evidence type="ECO:0008006" key="14">
    <source>
        <dbReference type="Google" id="ProtNLM"/>
    </source>
</evidence>
<reference evidence="12" key="1">
    <citation type="submission" date="2021-10" db="EMBL/GenBank/DDBJ databases">
        <title>De novo Genome Assembly of Clathrus columnatus (Basidiomycota, Fungi) Using Illumina and Nanopore Sequence Data.</title>
        <authorList>
            <person name="Ogiso-Tanaka E."/>
            <person name="Itagaki H."/>
            <person name="Hosoya T."/>
            <person name="Hosaka K."/>
        </authorList>
    </citation>
    <scope>NUCLEOTIDE SEQUENCE</scope>
    <source>
        <strain evidence="12">MO-923</strain>
    </source>
</reference>
<dbReference type="Proteomes" id="UP001050691">
    <property type="component" value="Unassembled WGS sequence"/>
</dbReference>
<comment type="similarity">
    <text evidence="2">Belongs to the G-protein coupled receptor 4 family.</text>
</comment>
<keyword evidence="6" id="KW-0297">G-protein coupled receptor</keyword>